<dbReference type="EMBL" id="CP004120">
    <property type="protein sequence ID" value="AGT43757.1"/>
    <property type="molecule type" value="Genomic_DNA"/>
</dbReference>
<dbReference type="KEGG" id="tped:TPE_1262"/>
<dbReference type="Proteomes" id="UP000015620">
    <property type="component" value="Chromosome"/>
</dbReference>
<organism evidence="2 3">
    <name type="scientific">Treponema pedis str. T A4</name>
    <dbReference type="NCBI Taxonomy" id="1291379"/>
    <lineage>
        <taxon>Bacteria</taxon>
        <taxon>Pseudomonadati</taxon>
        <taxon>Spirochaetota</taxon>
        <taxon>Spirochaetia</taxon>
        <taxon>Spirochaetales</taxon>
        <taxon>Treponemataceae</taxon>
        <taxon>Treponema</taxon>
    </lineage>
</organism>
<dbReference type="GeneID" id="301089864"/>
<dbReference type="STRING" id="1291379.TPE_1262"/>
<feature type="domain" description="Immunity protein 12" evidence="1">
    <location>
        <begin position="1"/>
        <end position="138"/>
    </location>
</feature>
<protein>
    <recommendedName>
        <fullName evidence="1">Immunity protein 12 domain-containing protein</fullName>
    </recommendedName>
</protein>
<dbReference type="InterPro" id="IPR029088">
    <property type="entry name" value="Imm12"/>
</dbReference>
<gene>
    <name evidence="2" type="ORF">TPE_1262</name>
</gene>
<evidence type="ECO:0000313" key="2">
    <source>
        <dbReference type="EMBL" id="AGT43757.1"/>
    </source>
</evidence>
<dbReference type="RefSeq" id="WP_020965057.1">
    <property type="nucleotide sequence ID" value="NC_022097.1"/>
</dbReference>
<proteinExistence type="predicted"/>
<dbReference type="OrthoDB" id="362089at2"/>
<keyword evidence="3" id="KW-1185">Reference proteome</keyword>
<name>S5ZMD2_9SPIR</name>
<dbReference type="PATRIC" id="fig|1291379.3.peg.1259"/>
<dbReference type="Pfam" id="PF15560">
    <property type="entry name" value="Imm12"/>
    <property type="match status" value="1"/>
</dbReference>
<sequence length="145" mass="16062">MEIILSAAIGGEITADCDGGKTVHSSIIKMRKSLKEGFKKIFFEGLNRIKINLYIGGDVSAYCDKTGITVTRYSHTKKECAAEFCIDKKYWTSAPVLPIKKKFILFIEKSLISLGEIIGKKLKAAGCDFDCKLFKETVIKSLAEV</sequence>
<evidence type="ECO:0000259" key="1">
    <source>
        <dbReference type="Pfam" id="PF15560"/>
    </source>
</evidence>
<evidence type="ECO:0000313" key="3">
    <source>
        <dbReference type="Proteomes" id="UP000015620"/>
    </source>
</evidence>
<accession>S5ZMD2</accession>
<dbReference type="HOGENOM" id="CLU_149396_0_0_12"/>
<dbReference type="AlphaFoldDB" id="S5ZMD2"/>
<reference evidence="2 3" key="1">
    <citation type="journal article" date="2013" name="PLoS ONE">
        <title>Genome-Wide Relatedness of Treponema pedis, from Gingiva and Necrotic Skin Lesions of Pigs, with the Human Oral Pathogen Treponema denticola.</title>
        <authorList>
            <person name="Svartstrom O."/>
            <person name="Mushtaq M."/>
            <person name="Pringle M."/>
            <person name="Segerman B."/>
        </authorList>
    </citation>
    <scope>NUCLEOTIDE SEQUENCE [LARGE SCALE GENOMIC DNA]</scope>
    <source>
        <strain evidence="2">T A4</strain>
    </source>
</reference>